<dbReference type="InterPro" id="IPR050385">
    <property type="entry name" value="Archaeal_FAD_synthase"/>
</dbReference>
<dbReference type="PANTHER" id="PTHR43793">
    <property type="entry name" value="FAD SYNTHASE"/>
    <property type="match status" value="1"/>
</dbReference>
<evidence type="ECO:0000256" key="3">
    <source>
        <dbReference type="ARBA" id="ARBA00022741"/>
    </source>
</evidence>
<dbReference type="InterPro" id="IPR004821">
    <property type="entry name" value="Cyt_trans-like"/>
</dbReference>
<feature type="domain" description="Cytidyltransferase-like" evidence="5">
    <location>
        <begin position="12"/>
        <end position="69"/>
    </location>
</feature>
<dbReference type="Pfam" id="PF01467">
    <property type="entry name" value="CTP_transf_like"/>
    <property type="match status" value="1"/>
</dbReference>
<keyword evidence="2" id="KW-0548">Nucleotidyltransferase</keyword>
<evidence type="ECO:0000313" key="7">
    <source>
        <dbReference type="Proteomes" id="UP001168423"/>
    </source>
</evidence>
<proteinExistence type="predicted"/>
<keyword evidence="3" id="KW-0547">Nucleotide-binding</keyword>
<reference evidence="6" key="1">
    <citation type="submission" date="2019-05" db="EMBL/GenBank/DDBJ databases">
        <title>Isolation and characterization of methanogens from the cold seep sediment at Four-Way Closure Ridge.</title>
        <authorList>
            <person name="You Y.-T."/>
            <person name="Chen S.-C."/>
            <person name="Zhang W.-L."/>
            <person name="Lai M.-C."/>
        </authorList>
    </citation>
    <scope>NUCLEOTIDE SEQUENCE</scope>
    <source>
        <strain evidence="6">FWC-SCC3</strain>
    </source>
</reference>
<evidence type="ECO:0000313" key="6">
    <source>
        <dbReference type="EMBL" id="MDN7013574.1"/>
    </source>
</evidence>
<dbReference type="Proteomes" id="UP001168423">
    <property type="component" value="Unassembled WGS sequence"/>
</dbReference>
<dbReference type="NCBIfam" id="TIGR00125">
    <property type="entry name" value="cyt_tran_rel"/>
    <property type="match status" value="1"/>
</dbReference>
<dbReference type="SUPFAM" id="SSF52374">
    <property type="entry name" value="Nucleotidylyl transferase"/>
    <property type="match status" value="1"/>
</dbReference>
<dbReference type="PANTHER" id="PTHR43793:SF1">
    <property type="entry name" value="FAD SYNTHASE"/>
    <property type="match status" value="1"/>
</dbReference>
<accession>A0ABT8M4Q5</accession>
<comment type="caution">
    <text evidence="6">The sequence shown here is derived from an EMBL/GenBank/DDBJ whole genome shotgun (WGS) entry which is preliminary data.</text>
</comment>
<organism evidence="6 7">
    <name type="scientific">Methanoculleus methanifontis</name>
    <dbReference type="NCBI Taxonomy" id="2584086"/>
    <lineage>
        <taxon>Archaea</taxon>
        <taxon>Methanobacteriati</taxon>
        <taxon>Methanobacteriota</taxon>
        <taxon>Stenosarchaea group</taxon>
        <taxon>Methanomicrobia</taxon>
        <taxon>Methanomicrobiales</taxon>
        <taxon>Methanomicrobiaceae</taxon>
        <taxon>Methanoculleus</taxon>
    </lineage>
</organism>
<name>A0ABT8M4Q5_9EURY</name>
<gene>
    <name evidence="6" type="ORF">FGW20_11130</name>
</gene>
<evidence type="ECO:0000256" key="4">
    <source>
        <dbReference type="ARBA" id="ARBA00022840"/>
    </source>
</evidence>
<evidence type="ECO:0000256" key="2">
    <source>
        <dbReference type="ARBA" id="ARBA00022695"/>
    </source>
</evidence>
<keyword evidence="4" id="KW-0067">ATP-binding</keyword>
<sequence>MSGDKIVYVGMSADIIHSGHLNVIRRAAELGKVTVGVLTDVAVANYKRLPYMTYEQRKEVVASTYYCQECFQYYSGLVSKIRE</sequence>
<protein>
    <recommendedName>
        <fullName evidence="5">Cytidyltransferase-like domain-containing protein</fullName>
    </recommendedName>
</protein>
<dbReference type="Gene3D" id="3.40.50.620">
    <property type="entry name" value="HUPs"/>
    <property type="match status" value="1"/>
</dbReference>
<evidence type="ECO:0000256" key="1">
    <source>
        <dbReference type="ARBA" id="ARBA00022679"/>
    </source>
</evidence>
<dbReference type="InterPro" id="IPR014729">
    <property type="entry name" value="Rossmann-like_a/b/a_fold"/>
</dbReference>
<keyword evidence="7" id="KW-1185">Reference proteome</keyword>
<keyword evidence="1" id="KW-0808">Transferase</keyword>
<dbReference type="EMBL" id="VCYI01000015">
    <property type="protein sequence ID" value="MDN7013574.1"/>
    <property type="molecule type" value="Genomic_DNA"/>
</dbReference>
<dbReference type="RefSeq" id="WP_367617949.1">
    <property type="nucleotide sequence ID" value="NZ_VCYI01000015.1"/>
</dbReference>
<evidence type="ECO:0000259" key="5">
    <source>
        <dbReference type="Pfam" id="PF01467"/>
    </source>
</evidence>